<organism evidence="1 2">
    <name type="scientific">Paratrimastix pyriformis</name>
    <dbReference type="NCBI Taxonomy" id="342808"/>
    <lineage>
        <taxon>Eukaryota</taxon>
        <taxon>Metamonada</taxon>
        <taxon>Preaxostyla</taxon>
        <taxon>Paratrimastigidae</taxon>
        <taxon>Paratrimastix</taxon>
    </lineage>
</organism>
<name>A0ABQ8UE28_9EUKA</name>
<dbReference type="EMBL" id="JAPMOS010000089">
    <property type="protein sequence ID" value="KAJ4455912.1"/>
    <property type="molecule type" value="Genomic_DNA"/>
</dbReference>
<accession>A0ABQ8UE28</accession>
<proteinExistence type="predicted"/>
<protein>
    <submittedName>
        <fullName evidence="1">Uncharacterized protein</fullName>
    </submittedName>
</protein>
<evidence type="ECO:0000313" key="1">
    <source>
        <dbReference type="EMBL" id="KAJ4455912.1"/>
    </source>
</evidence>
<reference evidence="1" key="1">
    <citation type="journal article" date="2022" name="bioRxiv">
        <title>Genomics of Preaxostyla Flagellates Illuminates Evolutionary Transitions and the Path Towards Mitochondrial Loss.</title>
        <authorList>
            <person name="Novak L.V.F."/>
            <person name="Treitli S.C."/>
            <person name="Pyrih J."/>
            <person name="Halakuc P."/>
            <person name="Pipaliya S.V."/>
            <person name="Vacek V."/>
            <person name="Brzon O."/>
            <person name="Soukal P."/>
            <person name="Eme L."/>
            <person name="Dacks J.B."/>
            <person name="Karnkowska A."/>
            <person name="Elias M."/>
            <person name="Hampl V."/>
        </authorList>
    </citation>
    <scope>NUCLEOTIDE SEQUENCE</scope>
    <source>
        <strain evidence="1">RCP-MX</strain>
    </source>
</reference>
<evidence type="ECO:0000313" key="2">
    <source>
        <dbReference type="Proteomes" id="UP001141327"/>
    </source>
</evidence>
<keyword evidence="2" id="KW-1185">Reference proteome</keyword>
<dbReference type="Proteomes" id="UP001141327">
    <property type="component" value="Unassembled WGS sequence"/>
</dbReference>
<gene>
    <name evidence="1" type="ORF">PAPYR_9041</name>
</gene>
<comment type="caution">
    <text evidence="1">The sequence shown here is derived from an EMBL/GenBank/DDBJ whole genome shotgun (WGS) entry which is preliminary data.</text>
</comment>
<sequence>MMGGIWQCTLDDDAPDHSHAAFFLKRFVGQVPSWLLADLSSASCGYGLGGIASDQTSSPSAGSPSSGAGSLPARAFQDPIIWCGKGPGPGIDDGSHRRLGLTEGGASGRATRPFDGFYKTSPKFAKFLLVEQKFIEDLIDRVTGAKSKWLLPRFTNKTPPITGIGKQH</sequence>